<dbReference type="OrthoDB" id="1042696at2"/>
<evidence type="ECO:0008006" key="3">
    <source>
        <dbReference type="Google" id="ProtNLM"/>
    </source>
</evidence>
<dbReference type="Proteomes" id="UP000186744">
    <property type="component" value="Unassembled WGS sequence"/>
</dbReference>
<sequence length="209" mass="23968">MENLIIICLLIIILLLFHDKIIQKQVPYHKIEKQAANKRQANIMGEAKTSFYSMTITSSERQENELDFNPSNLEIEYDISENVNLSNPQEEPGGFNNIPDFIDEEEEWKKYRIIGEDNSFAQGVTFEELSTVEMFAKQNSFTPSQKETAAAIVQKTYGTELYILLENSMENASYEITQLLDKSFDHAENTGSSITRKSNLSDLEIEDFT</sequence>
<keyword evidence="2" id="KW-1185">Reference proteome</keyword>
<organism evidence="1 2">
    <name type="scientific">Chryseobacterium ureilyticum</name>
    <dbReference type="NCBI Taxonomy" id="373668"/>
    <lineage>
        <taxon>Bacteria</taxon>
        <taxon>Pseudomonadati</taxon>
        <taxon>Bacteroidota</taxon>
        <taxon>Flavobacteriia</taxon>
        <taxon>Flavobacteriales</taxon>
        <taxon>Weeksellaceae</taxon>
        <taxon>Chryseobacterium group</taxon>
        <taxon>Chryseobacterium</taxon>
    </lineage>
</organism>
<dbReference type="RefSeq" id="WP_076550684.1">
    <property type="nucleotide sequence ID" value="NZ_FTOL01000001.1"/>
</dbReference>
<name>A0A1N7LE34_9FLAO</name>
<accession>A0A1N7LE34</accession>
<evidence type="ECO:0000313" key="2">
    <source>
        <dbReference type="Proteomes" id="UP000186744"/>
    </source>
</evidence>
<dbReference type="AlphaFoldDB" id="A0A1N7LE34"/>
<gene>
    <name evidence="1" type="ORF">SAMN05421786_1011229</name>
</gene>
<dbReference type="STRING" id="373668.SAMN05421786_1011229"/>
<reference evidence="2" key="1">
    <citation type="submission" date="2017-01" db="EMBL/GenBank/DDBJ databases">
        <authorList>
            <person name="Varghese N."/>
            <person name="Submissions S."/>
        </authorList>
    </citation>
    <scope>NUCLEOTIDE SEQUENCE [LARGE SCALE GENOMIC DNA]</scope>
    <source>
        <strain evidence="2">DSM 18017</strain>
    </source>
</reference>
<dbReference type="EMBL" id="FTOL01000001">
    <property type="protein sequence ID" value="SIS72041.1"/>
    <property type="molecule type" value="Genomic_DNA"/>
</dbReference>
<proteinExistence type="predicted"/>
<evidence type="ECO:0000313" key="1">
    <source>
        <dbReference type="EMBL" id="SIS72041.1"/>
    </source>
</evidence>
<protein>
    <recommendedName>
        <fullName evidence="3">Conjugal transfer protein TraD</fullName>
    </recommendedName>
</protein>